<dbReference type="PANTHER" id="PTHR43484">
    <property type="match status" value="1"/>
</dbReference>
<dbReference type="Pfam" id="PF01052">
    <property type="entry name" value="FliMN_C"/>
    <property type="match status" value="1"/>
</dbReference>
<dbReference type="GO" id="GO:0005886">
    <property type="term" value="C:plasma membrane"/>
    <property type="evidence" value="ECO:0007669"/>
    <property type="project" value="UniProtKB-SubCell"/>
</dbReference>
<dbReference type="PANTHER" id="PTHR43484:SF1">
    <property type="entry name" value="FLAGELLAR MOTOR SWITCH PROTEIN FLIN"/>
    <property type="match status" value="1"/>
</dbReference>
<reference evidence="9 10" key="1">
    <citation type="submission" date="2018-03" db="EMBL/GenBank/DDBJ databases">
        <title>The draft genome of Sphingosinicella sp. GL-C-18.</title>
        <authorList>
            <person name="Liu L."/>
            <person name="Li L."/>
            <person name="Liang L."/>
            <person name="Zhang X."/>
            <person name="Wang T."/>
        </authorList>
    </citation>
    <scope>NUCLEOTIDE SEQUENCE [LARGE SCALE GENOMIC DNA]</scope>
    <source>
        <strain evidence="9 10">GL-C-18</strain>
    </source>
</reference>
<evidence type="ECO:0000313" key="9">
    <source>
        <dbReference type="EMBL" id="PSJ37085.1"/>
    </source>
</evidence>
<keyword evidence="10" id="KW-1185">Reference proteome</keyword>
<sequence length="78" mass="8547">MSAVEGIKVELEIVLGSAKLPIRQILKMSRGAMIPLSQGHEDPTEVYVNNQLVARGKITVDGDQMSLEVSEVVKKKSR</sequence>
<dbReference type="GO" id="GO:0009425">
    <property type="term" value="C:bacterial-type flagellum basal body"/>
    <property type="evidence" value="ECO:0007669"/>
    <property type="project" value="InterPro"/>
</dbReference>
<keyword evidence="9" id="KW-0969">Cilium</keyword>
<evidence type="ECO:0000256" key="4">
    <source>
        <dbReference type="ARBA" id="ARBA00022475"/>
    </source>
</evidence>
<evidence type="ECO:0000256" key="2">
    <source>
        <dbReference type="ARBA" id="ARBA00009226"/>
    </source>
</evidence>
<evidence type="ECO:0000313" key="10">
    <source>
        <dbReference type="Proteomes" id="UP000241167"/>
    </source>
</evidence>
<name>A0A2P7QGJ5_9SPHN</name>
<dbReference type="Proteomes" id="UP000241167">
    <property type="component" value="Unassembled WGS sequence"/>
</dbReference>
<comment type="subcellular location">
    <subcellularLocation>
        <location evidence="1">Cell membrane</location>
        <topology evidence="1">Peripheral membrane protein</topology>
        <orientation evidence="1">Cytoplasmic side</orientation>
    </subcellularLocation>
</comment>
<dbReference type="GO" id="GO:0006935">
    <property type="term" value="P:chemotaxis"/>
    <property type="evidence" value="ECO:0007669"/>
    <property type="project" value="UniProtKB-KW"/>
</dbReference>
<keyword evidence="7" id="KW-0472">Membrane</keyword>
<dbReference type="InterPro" id="IPR051469">
    <property type="entry name" value="FliN/MopA/SpaO"/>
</dbReference>
<organism evidence="9 10">
    <name type="scientific">Allosphingosinicella deserti</name>
    <dbReference type="NCBI Taxonomy" id="2116704"/>
    <lineage>
        <taxon>Bacteria</taxon>
        <taxon>Pseudomonadati</taxon>
        <taxon>Pseudomonadota</taxon>
        <taxon>Alphaproteobacteria</taxon>
        <taxon>Sphingomonadales</taxon>
        <taxon>Sphingomonadaceae</taxon>
        <taxon>Allosphingosinicella</taxon>
    </lineage>
</organism>
<dbReference type="GO" id="GO:0003774">
    <property type="term" value="F:cytoskeletal motor activity"/>
    <property type="evidence" value="ECO:0007669"/>
    <property type="project" value="InterPro"/>
</dbReference>
<feature type="domain" description="Flagellar motor switch protein FliN-like C-terminal" evidence="8">
    <location>
        <begin position="3"/>
        <end position="73"/>
    </location>
</feature>
<keyword evidence="6" id="KW-0283">Flagellar rotation</keyword>
<dbReference type="AlphaFoldDB" id="A0A2P7QGJ5"/>
<evidence type="ECO:0000256" key="1">
    <source>
        <dbReference type="ARBA" id="ARBA00004413"/>
    </source>
</evidence>
<dbReference type="InterPro" id="IPR001543">
    <property type="entry name" value="FliN-like_C"/>
</dbReference>
<comment type="similarity">
    <text evidence="2">Belongs to the FliN/MopA/SpaO family.</text>
</comment>
<evidence type="ECO:0000256" key="6">
    <source>
        <dbReference type="ARBA" id="ARBA00022779"/>
    </source>
</evidence>
<dbReference type="InterPro" id="IPR036429">
    <property type="entry name" value="SpoA-like_sf"/>
</dbReference>
<evidence type="ECO:0000256" key="3">
    <source>
        <dbReference type="ARBA" id="ARBA00021897"/>
    </source>
</evidence>
<dbReference type="PRINTS" id="PR00956">
    <property type="entry name" value="FLGMOTORFLIN"/>
</dbReference>
<evidence type="ECO:0000256" key="7">
    <source>
        <dbReference type="ARBA" id="ARBA00023136"/>
    </source>
</evidence>
<keyword evidence="4" id="KW-1003">Cell membrane</keyword>
<dbReference type="InterPro" id="IPR001172">
    <property type="entry name" value="FliN_T3SS_HrcQb"/>
</dbReference>
<keyword evidence="9" id="KW-0966">Cell projection</keyword>
<dbReference type="RefSeq" id="WP_106515527.1">
    <property type="nucleotide sequence ID" value="NZ_PXYI01000010.1"/>
</dbReference>
<dbReference type="OrthoDB" id="7433116at2"/>
<evidence type="ECO:0000259" key="8">
    <source>
        <dbReference type="Pfam" id="PF01052"/>
    </source>
</evidence>
<keyword evidence="5" id="KW-0145">Chemotaxis</keyword>
<accession>A0A2P7QGJ5</accession>
<gene>
    <name evidence="9" type="ORF">C7I55_23775</name>
</gene>
<proteinExistence type="inferred from homology"/>
<dbReference type="Gene3D" id="2.30.330.10">
    <property type="entry name" value="SpoA-like"/>
    <property type="match status" value="1"/>
</dbReference>
<dbReference type="GO" id="GO:0071973">
    <property type="term" value="P:bacterial-type flagellum-dependent cell motility"/>
    <property type="evidence" value="ECO:0007669"/>
    <property type="project" value="InterPro"/>
</dbReference>
<dbReference type="EMBL" id="PXYI01000010">
    <property type="protein sequence ID" value="PSJ37085.1"/>
    <property type="molecule type" value="Genomic_DNA"/>
</dbReference>
<evidence type="ECO:0000256" key="5">
    <source>
        <dbReference type="ARBA" id="ARBA00022500"/>
    </source>
</evidence>
<keyword evidence="9" id="KW-0282">Flagellum</keyword>
<dbReference type="SUPFAM" id="SSF101801">
    <property type="entry name" value="Surface presentation of antigens (SPOA)"/>
    <property type="match status" value="1"/>
</dbReference>
<comment type="caution">
    <text evidence="9">The sequence shown here is derived from an EMBL/GenBank/DDBJ whole genome shotgun (WGS) entry which is preliminary data.</text>
</comment>
<protein>
    <recommendedName>
        <fullName evidence="3">Flagellar motor switch protein FliN</fullName>
    </recommendedName>
</protein>